<dbReference type="AlphaFoldDB" id="A0A6N4TN81"/>
<organism evidence="2 3">
    <name type="scientific">Amedibacterium intestinale</name>
    <dbReference type="NCBI Taxonomy" id="2583452"/>
    <lineage>
        <taxon>Bacteria</taxon>
        <taxon>Bacillati</taxon>
        <taxon>Bacillota</taxon>
        <taxon>Erysipelotrichia</taxon>
        <taxon>Erysipelotrichales</taxon>
        <taxon>Erysipelotrichaceae</taxon>
        <taxon>Amedibacterium</taxon>
    </lineage>
</organism>
<accession>A0A6N4TN81</accession>
<sequence>MKKVLLINQGNTDNLGDQAIYIVLKTFLESKNNKVDFIPFWSEKEVFGKFWETNKSLVLFLMKFPFVVDFFNYKRIKKACDKIKYDTVVIGGGELLCAHHGFNSSLKCFTKYFKNKNIPIKLIGVSGDLNMRKLYRNRFRESLLRCTYVSVRDGFTKEICENYYKLKIDLFPDVVFAYNKILKKKPNIHKEQSIVFAPISFNKEVSIGLGLDIISEYTEYLKNLLLENLKEGNNIILTATTKDDYIFVKELYTFLLNEFKGYKIEIKKMSSLEEYIDLVKTSKLVISGRMHAMIIGLIQKNKVVPIEFKTKLKKFNEEYGGDILIEEIENKAYEGLNKLI</sequence>
<dbReference type="Proteomes" id="UP000464754">
    <property type="component" value="Chromosome"/>
</dbReference>
<dbReference type="RefSeq" id="WP_163052338.1">
    <property type="nucleotide sequence ID" value="NZ_AP019695.1"/>
</dbReference>
<protein>
    <recommendedName>
        <fullName evidence="1">Polysaccharide pyruvyl transferase domain-containing protein</fullName>
    </recommendedName>
</protein>
<feature type="domain" description="Polysaccharide pyruvyl transferase" evidence="1">
    <location>
        <begin position="14"/>
        <end position="306"/>
    </location>
</feature>
<dbReference type="InterPro" id="IPR007345">
    <property type="entry name" value="Polysacch_pyruvyl_Trfase"/>
</dbReference>
<evidence type="ECO:0000313" key="2">
    <source>
        <dbReference type="EMBL" id="BBK23522.1"/>
    </source>
</evidence>
<reference evidence="3" key="1">
    <citation type="submission" date="2019-05" db="EMBL/GenBank/DDBJ databases">
        <title>Complete genome sequencing of Absiella argi strain JCM 30884.</title>
        <authorList>
            <person name="Sakamoto M."/>
            <person name="Murakami T."/>
            <person name="Mori H."/>
        </authorList>
    </citation>
    <scope>NUCLEOTIDE SEQUENCE [LARGE SCALE GENOMIC DNA]</scope>
    <source>
        <strain evidence="3">JCM 30884</strain>
    </source>
</reference>
<dbReference type="EMBL" id="AP019695">
    <property type="protein sequence ID" value="BBK23522.1"/>
    <property type="molecule type" value="Genomic_DNA"/>
</dbReference>
<gene>
    <name evidence="2" type="ORF">Aargi30884_24250</name>
</gene>
<dbReference type="Pfam" id="PF04230">
    <property type="entry name" value="PS_pyruv_trans"/>
    <property type="match status" value="1"/>
</dbReference>
<evidence type="ECO:0000313" key="3">
    <source>
        <dbReference type="Proteomes" id="UP000464754"/>
    </source>
</evidence>
<keyword evidence="3" id="KW-1185">Reference proteome</keyword>
<dbReference type="KEGG" id="aarg:Aargi30884_24250"/>
<dbReference type="PANTHER" id="PTHR36836:SF1">
    <property type="entry name" value="COLANIC ACID BIOSYNTHESIS PROTEIN WCAK"/>
    <property type="match status" value="1"/>
</dbReference>
<dbReference type="PANTHER" id="PTHR36836">
    <property type="entry name" value="COLANIC ACID BIOSYNTHESIS PROTEIN WCAK"/>
    <property type="match status" value="1"/>
</dbReference>
<name>A0A6N4TN81_9FIRM</name>
<evidence type="ECO:0000259" key="1">
    <source>
        <dbReference type="Pfam" id="PF04230"/>
    </source>
</evidence>
<proteinExistence type="predicted"/>